<evidence type="ECO:0000313" key="2">
    <source>
        <dbReference type="Proteomes" id="UP000807342"/>
    </source>
</evidence>
<protein>
    <submittedName>
        <fullName evidence="1">Uncharacterized protein</fullName>
    </submittedName>
</protein>
<name>A0A9P5WYH2_9AGAR</name>
<gene>
    <name evidence="1" type="ORF">P691DRAFT_768020</name>
</gene>
<keyword evidence="2" id="KW-1185">Reference proteome</keyword>
<reference evidence="1" key="1">
    <citation type="submission" date="2020-11" db="EMBL/GenBank/DDBJ databases">
        <authorList>
            <consortium name="DOE Joint Genome Institute"/>
            <person name="Ahrendt S."/>
            <person name="Riley R."/>
            <person name="Andreopoulos W."/>
            <person name="Labutti K."/>
            <person name="Pangilinan J."/>
            <person name="Ruiz-Duenas F.J."/>
            <person name="Barrasa J.M."/>
            <person name="Sanchez-Garcia M."/>
            <person name="Camarero S."/>
            <person name="Miyauchi S."/>
            <person name="Serrano A."/>
            <person name="Linde D."/>
            <person name="Babiker R."/>
            <person name="Drula E."/>
            <person name="Ayuso-Fernandez I."/>
            <person name="Pacheco R."/>
            <person name="Padilla G."/>
            <person name="Ferreira P."/>
            <person name="Barriuso J."/>
            <person name="Kellner H."/>
            <person name="Castanera R."/>
            <person name="Alfaro M."/>
            <person name="Ramirez L."/>
            <person name="Pisabarro A.G."/>
            <person name="Kuo A."/>
            <person name="Tritt A."/>
            <person name="Lipzen A."/>
            <person name="He G."/>
            <person name="Yan M."/>
            <person name="Ng V."/>
            <person name="Cullen D."/>
            <person name="Martin F."/>
            <person name="Rosso M.-N."/>
            <person name="Henrissat B."/>
            <person name="Hibbett D."/>
            <person name="Martinez A.T."/>
            <person name="Grigoriev I.V."/>
        </authorList>
    </citation>
    <scope>NUCLEOTIDE SEQUENCE</scope>
    <source>
        <strain evidence="1">MF-IS2</strain>
    </source>
</reference>
<dbReference type="EMBL" id="MU152687">
    <property type="protein sequence ID" value="KAF9440264.1"/>
    <property type="molecule type" value="Genomic_DNA"/>
</dbReference>
<dbReference type="AlphaFoldDB" id="A0A9P5WYH2"/>
<comment type="caution">
    <text evidence="1">The sequence shown here is derived from an EMBL/GenBank/DDBJ whole genome shotgun (WGS) entry which is preliminary data.</text>
</comment>
<proteinExistence type="predicted"/>
<organism evidence="1 2">
    <name type="scientific">Macrolepiota fuliginosa MF-IS2</name>
    <dbReference type="NCBI Taxonomy" id="1400762"/>
    <lineage>
        <taxon>Eukaryota</taxon>
        <taxon>Fungi</taxon>
        <taxon>Dikarya</taxon>
        <taxon>Basidiomycota</taxon>
        <taxon>Agaricomycotina</taxon>
        <taxon>Agaricomycetes</taxon>
        <taxon>Agaricomycetidae</taxon>
        <taxon>Agaricales</taxon>
        <taxon>Agaricineae</taxon>
        <taxon>Agaricaceae</taxon>
        <taxon>Macrolepiota</taxon>
    </lineage>
</organism>
<sequence>MPRLTGSRLTFASYRVQPNIDENGDISFHPNAQLLELRDSWALPILSPSLILSSPNSPISSSDLNAPSRQINDLPAHQTIELFKLLLHVELLVAERVHFNEELITQLVTAPNARHLQPGAVPPLLPGLKSVGVELVVRQGLERYVYNVSESRRLHPVVEGETTLEGAYVKLVLH</sequence>
<evidence type="ECO:0000313" key="1">
    <source>
        <dbReference type="EMBL" id="KAF9440264.1"/>
    </source>
</evidence>
<dbReference type="Proteomes" id="UP000807342">
    <property type="component" value="Unassembled WGS sequence"/>
</dbReference>
<accession>A0A9P5WYH2</accession>